<keyword evidence="2" id="KW-0812">Transmembrane</keyword>
<dbReference type="InterPro" id="IPR046112">
    <property type="entry name" value="DUF6049"/>
</dbReference>
<dbReference type="Proteomes" id="UP000295124">
    <property type="component" value="Unassembled WGS sequence"/>
</dbReference>
<evidence type="ECO:0008006" key="6">
    <source>
        <dbReference type="Google" id="ProtNLM"/>
    </source>
</evidence>
<name>A0A4R4ZYU5_9ACTN</name>
<feature type="signal peptide" evidence="3">
    <location>
        <begin position="1"/>
        <end position="25"/>
    </location>
</feature>
<keyword evidence="3" id="KW-0732">Signal</keyword>
<proteinExistence type="predicted"/>
<organism evidence="4 5">
    <name type="scientific">Kribbella antibiotica</name>
    <dbReference type="NCBI Taxonomy" id="190195"/>
    <lineage>
        <taxon>Bacteria</taxon>
        <taxon>Bacillati</taxon>
        <taxon>Actinomycetota</taxon>
        <taxon>Actinomycetes</taxon>
        <taxon>Propionibacteriales</taxon>
        <taxon>Kribbellaceae</taxon>
        <taxon>Kribbella</taxon>
    </lineage>
</organism>
<protein>
    <recommendedName>
        <fullName evidence="6">Secreted protein</fullName>
    </recommendedName>
</protein>
<evidence type="ECO:0000256" key="3">
    <source>
        <dbReference type="SAM" id="SignalP"/>
    </source>
</evidence>
<keyword evidence="2" id="KW-0472">Membrane</keyword>
<dbReference type="OrthoDB" id="3797035at2"/>
<evidence type="ECO:0000256" key="1">
    <source>
        <dbReference type="SAM" id="MobiDB-lite"/>
    </source>
</evidence>
<feature type="region of interest" description="Disordered" evidence="1">
    <location>
        <begin position="721"/>
        <end position="772"/>
    </location>
</feature>
<reference evidence="4 5" key="1">
    <citation type="submission" date="2019-03" db="EMBL/GenBank/DDBJ databases">
        <title>Draft genome sequences of novel Actinobacteria.</title>
        <authorList>
            <person name="Sahin N."/>
            <person name="Ay H."/>
            <person name="Saygin H."/>
        </authorList>
    </citation>
    <scope>NUCLEOTIDE SEQUENCE [LARGE SCALE GENOMIC DNA]</scope>
    <source>
        <strain evidence="4 5">JCM 13523</strain>
    </source>
</reference>
<accession>A0A4R4ZYU5</accession>
<evidence type="ECO:0000256" key="2">
    <source>
        <dbReference type="SAM" id="Phobius"/>
    </source>
</evidence>
<feature type="transmembrane region" description="Helical" evidence="2">
    <location>
        <begin position="692"/>
        <end position="713"/>
    </location>
</feature>
<evidence type="ECO:0000313" key="5">
    <source>
        <dbReference type="Proteomes" id="UP000295124"/>
    </source>
</evidence>
<dbReference type="RefSeq" id="WP_132165543.1">
    <property type="nucleotide sequence ID" value="NZ_SMKX01000007.1"/>
</dbReference>
<keyword evidence="5" id="KW-1185">Reference proteome</keyword>
<gene>
    <name evidence="4" type="ORF">E1263_04240</name>
</gene>
<feature type="chain" id="PRO_5039013961" description="Secreted protein" evidence="3">
    <location>
        <begin position="26"/>
        <end position="772"/>
    </location>
</feature>
<dbReference type="Pfam" id="PF19516">
    <property type="entry name" value="DUF6049"/>
    <property type="match status" value="1"/>
</dbReference>
<sequence>MFRRRLRLSAAVTASLLIVAPAAISAVPAAAVDDEPTVEVAIDSFSPAAPKPGDTVTIKGTVTNTSATTFGASPQVVTCIDHQKLNTAAEIAAISNEQNVPMNDRDSCVGIGVQDSDSPTYKVLGEQLAPKAKVAFTVSVPWKDWRITSDTGVYTVGVMFRGTPEGRSRTTAGRARTLMPVIGAKPPTRKVSTALVIPLVQPPTYLGGFLFTDDSLAQSMGPGGELRRLLDLGKKHKVTWLVDPALIKAAEQMTAVDGYGIGRTASAYDKGTKGAIAAQWLSDFSASQDGPVKGDDKGDQVVALPYGDVDVAGLVDAGGPLKDLVRQARMESERAGLGSARTNGLWLENGSAASRYLAFASSGFPGVEETQDLNLVNSAAWSTDVPKTLSTGTSVYQVLTPEGPEQQVRTVVANSALTAGGPDAGSTADPLQVRQRFIAETALLSTAGKGTTATTVVLPPRGWDADGSATATLAGLLNLPWLEPVTVTQVLEQTPKPPTVAAPDAPKENGSLSGTQLSLVKQLETELTTYQNLLSEPGNIIPEMRKGLLQSTSLAWQGFPAQADLYARIQLGSVRGQLGKVHLVSSVDKGKEKEIKVNLAGSNGTFPLTIANDLDHSVRVKVIVRSANRNDLRVNNVAPVTVRAGQKWTPRITASAEQNGLIKAEVQVVTANGEPIGKPRPMLIQASQYGSVGWVLVGAACALLFGTSFVRIYRRIRRERRNPPADDGSTEASTEPETDPLHPAPLPAAPATPDVGTPADASLKEGVGSKDG</sequence>
<evidence type="ECO:0000313" key="4">
    <source>
        <dbReference type="EMBL" id="TDD62372.1"/>
    </source>
</evidence>
<keyword evidence="2" id="KW-1133">Transmembrane helix</keyword>
<dbReference type="EMBL" id="SMKX01000007">
    <property type="protein sequence ID" value="TDD62372.1"/>
    <property type="molecule type" value="Genomic_DNA"/>
</dbReference>
<dbReference type="AlphaFoldDB" id="A0A4R4ZYU5"/>
<comment type="caution">
    <text evidence="4">The sequence shown here is derived from an EMBL/GenBank/DDBJ whole genome shotgun (WGS) entry which is preliminary data.</text>
</comment>